<dbReference type="InterPro" id="IPR027417">
    <property type="entry name" value="P-loop_NTPase"/>
</dbReference>
<keyword evidence="4 7" id="KW-0418">Kinase</keyword>
<reference evidence="8" key="1">
    <citation type="submission" date="2023-06" db="EMBL/GenBank/DDBJ databases">
        <title>Genomic of Parafulvivirga corallium.</title>
        <authorList>
            <person name="Wang G."/>
        </authorList>
    </citation>
    <scope>NUCLEOTIDE SEQUENCE</scope>
    <source>
        <strain evidence="8">BMA10</strain>
    </source>
</reference>
<feature type="binding site" evidence="7">
    <location>
        <position position="79"/>
    </location>
    <ligand>
        <name>substrate</name>
    </ligand>
</feature>
<evidence type="ECO:0000256" key="3">
    <source>
        <dbReference type="ARBA" id="ARBA00022741"/>
    </source>
</evidence>
<feature type="binding site" evidence="7">
    <location>
        <position position="119"/>
    </location>
    <ligand>
        <name>ATP</name>
        <dbReference type="ChEBI" id="CHEBI:30616"/>
    </ligand>
</feature>
<dbReference type="Proteomes" id="UP001172082">
    <property type="component" value="Unassembled WGS sequence"/>
</dbReference>
<evidence type="ECO:0000256" key="4">
    <source>
        <dbReference type="ARBA" id="ARBA00022777"/>
    </source>
</evidence>
<keyword evidence="7" id="KW-0963">Cytoplasm</keyword>
<keyword evidence="6 7" id="KW-0057">Aromatic amino acid biosynthesis</keyword>
<dbReference type="EMBL" id="JAUJEA010000007">
    <property type="protein sequence ID" value="MDN5203498.1"/>
    <property type="molecule type" value="Genomic_DNA"/>
</dbReference>
<evidence type="ECO:0000313" key="8">
    <source>
        <dbReference type="EMBL" id="MDN5203498.1"/>
    </source>
</evidence>
<evidence type="ECO:0000256" key="5">
    <source>
        <dbReference type="ARBA" id="ARBA00022840"/>
    </source>
</evidence>
<dbReference type="SUPFAM" id="SSF52540">
    <property type="entry name" value="P-loop containing nucleoside triphosphate hydrolases"/>
    <property type="match status" value="1"/>
</dbReference>
<gene>
    <name evidence="7" type="primary">aroK</name>
    <name evidence="8" type="ORF">QQ008_19075</name>
</gene>
<keyword evidence="3 7" id="KW-0547">Nucleotide-binding</keyword>
<dbReference type="PANTHER" id="PTHR21087:SF16">
    <property type="entry name" value="SHIKIMATE KINASE 1, CHLOROPLASTIC"/>
    <property type="match status" value="1"/>
</dbReference>
<evidence type="ECO:0000256" key="7">
    <source>
        <dbReference type="HAMAP-Rule" id="MF_00109"/>
    </source>
</evidence>
<comment type="subcellular location">
    <subcellularLocation>
        <location evidence="7">Cytoplasm</location>
    </subcellularLocation>
</comment>
<dbReference type="RefSeq" id="WP_346753520.1">
    <property type="nucleotide sequence ID" value="NZ_JAUJEA010000007.1"/>
</dbReference>
<evidence type="ECO:0000313" key="9">
    <source>
        <dbReference type="Proteomes" id="UP001172082"/>
    </source>
</evidence>
<comment type="cofactor">
    <cofactor evidence="7">
        <name>Mg(2+)</name>
        <dbReference type="ChEBI" id="CHEBI:18420"/>
    </cofactor>
    <text evidence="7">Binds 1 Mg(2+) ion per subunit.</text>
</comment>
<comment type="catalytic activity">
    <reaction evidence="7">
        <text>shikimate + ATP = 3-phosphoshikimate + ADP + H(+)</text>
        <dbReference type="Rhea" id="RHEA:13121"/>
        <dbReference type="ChEBI" id="CHEBI:15378"/>
        <dbReference type="ChEBI" id="CHEBI:30616"/>
        <dbReference type="ChEBI" id="CHEBI:36208"/>
        <dbReference type="ChEBI" id="CHEBI:145989"/>
        <dbReference type="ChEBI" id="CHEBI:456216"/>
        <dbReference type="EC" id="2.7.1.71"/>
    </reaction>
</comment>
<comment type="caution">
    <text evidence="8">The sequence shown here is derived from an EMBL/GenBank/DDBJ whole genome shotgun (WGS) entry which is preliminary data.</text>
</comment>
<keyword evidence="1 7" id="KW-0028">Amino-acid biosynthesis</keyword>
<dbReference type="CDD" id="cd00464">
    <property type="entry name" value="SK"/>
    <property type="match status" value="1"/>
</dbReference>
<name>A0ABT8KTK2_9BACT</name>
<proteinExistence type="inferred from homology"/>
<evidence type="ECO:0000256" key="6">
    <source>
        <dbReference type="ARBA" id="ARBA00023141"/>
    </source>
</evidence>
<dbReference type="InterPro" id="IPR000623">
    <property type="entry name" value="Shikimate_kinase/TSH1"/>
</dbReference>
<evidence type="ECO:0000256" key="1">
    <source>
        <dbReference type="ARBA" id="ARBA00022605"/>
    </source>
</evidence>
<accession>A0ABT8KTK2</accession>
<keyword evidence="5 7" id="KW-0067">ATP-binding</keyword>
<keyword evidence="9" id="KW-1185">Reference proteome</keyword>
<dbReference type="PRINTS" id="PR01100">
    <property type="entry name" value="SHIKIMTKNASE"/>
</dbReference>
<dbReference type="Pfam" id="PF01202">
    <property type="entry name" value="SKI"/>
    <property type="match status" value="1"/>
</dbReference>
<dbReference type="InterPro" id="IPR031322">
    <property type="entry name" value="Shikimate/glucono_kinase"/>
</dbReference>
<comment type="caution">
    <text evidence="7">Lacks conserved residue(s) required for the propagation of feature annotation.</text>
</comment>
<comment type="pathway">
    <text evidence="7">Metabolic intermediate biosynthesis; chorismate biosynthesis; chorismate from D-erythrose 4-phosphate and phosphoenolpyruvate: step 5/7.</text>
</comment>
<keyword evidence="7" id="KW-0460">Magnesium</keyword>
<feature type="binding site" evidence="7">
    <location>
        <position position="14"/>
    </location>
    <ligand>
        <name>Mg(2+)</name>
        <dbReference type="ChEBI" id="CHEBI:18420"/>
    </ligand>
</feature>
<keyword evidence="7" id="KW-0479">Metal-binding</keyword>
<evidence type="ECO:0000256" key="2">
    <source>
        <dbReference type="ARBA" id="ARBA00022679"/>
    </source>
</evidence>
<dbReference type="Gene3D" id="3.40.50.300">
    <property type="entry name" value="P-loop containing nucleotide triphosphate hydrolases"/>
    <property type="match status" value="1"/>
</dbReference>
<feature type="binding site" evidence="7">
    <location>
        <begin position="10"/>
        <end position="15"/>
    </location>
    <ligand>
        <name>ATP</name>
        <dbReference type="ChEBI" id="CHEBI:30616"/>
    </ligand>
</feature>
<feature type="binding site" evidence="7">
    <location>
        <position position="56"/>
    </location>
    <ligand>
        <name>substrate</name>
    </ligand>
</feature>
<dbReference type="EC" id="2.7.1.71" evidence="7"/>
<sequence length="170" mass="19120">MKIFIIGMPGCGKSTFGKELAVKMGISFFDLDDLIVKKGGASIPEIFEQKGEDYFRHIESDCLKEATDTNETFIMATGGGAPCFHDNMDFINQNGISIFLDVNPVTIAKRILSDGVEERPLFRGHNYKTLGGALEEKRKNRISFYRLAQFTFKEDEIDVDNIIKKIKPSL</sequence>
<dbReference type="PANTHER" id="PTHR21087">
    <property type="entry name" value="SHIKIMATE KINASE"/>
    <property type="match status" value="1"/>
</dbReference>
<comment type="subunit">
    <text evidence="7">Monomer.</text>
</comment>
<protein>
    <recommendedName>
        <fullName evidence="7">Shikimate kinase</fullName>
        <shortName evidence="7">SK</shortName>
        <ecNumber evidence="7">2.7.1.71</ecNumber>
    </recommendedName>
</protein>
<comment type="function">
    <text evidence="7">Catalyzes the specific phosphorylation of the 3-hydroxyl group of shikimic acid using ATP as a cosubstrate.</text>
</comment>
<keyword evidence="2 7" id="KW-0808">Transferase</keyword>
<feature type="binding site" evidence="7">
    <location>
        <position position="32"/>
    </location>
    <ligand>
        <name>substrate</name>
    </ligand>
</feature>
<organism evidence="8 9">
    <name type="scientific">Splendidivirga corallicola</name>
    <dbReference type="NCBI Taxonomy" id="3051826"/>
    <lineage>
        <taxon>Bacteria</taxon>
        <taxon>Pseudomonadati</taxon>
        <taxon>Bacteroidota</taxon>
        <taxon>Cytophagia</taxon>
        <taxon>Cytophagales</taxon>
        <taxon>Splendidivirgaceae</taxon>
        <taxon>Splendidivirga</taxon>
    </lineage>
</organism>
<comment type="similarity">
    <text evidence="7">Belongs to the shikimate kinase family.</text>
</comment>
<dbReference type="HAMAP" id="MF_00109">
    <property type="entry name" value="Shikimate_kinase"/>
    <property type="match status" value="1"/>
</dbReference>
<dbReference type="GO" id="GO:0016301">
    <property type="term" value="F:kinase activity"/>
    <property type="evidence" value="ECO:0007669"/>
    <property type="project" value="UniProtKB-KW"/>
</dbReference>
<feature type="binding site" evidence="7">
    <location>
        <position position="141"/>
    </location>
    <ligand>
        <name>substrate</name>
    </ligand>
</feature>